<dbReference type="InterPro" id="IPR029063">
    <property type="entry name" value="SAM-dependent_MTases_sf"/>
</dbReference>
<keyword evidence="3" id="KW-0597">Phosphoprotein</keyword>
<feature type="binding site" evidence="12">
    <location>
        <position position="285"/>
    </location>
    <ligand>
        <name>S-adenosyl-L-methionine</name>
        <dbReference type="ChEBI" id="CHEBI:59789"/>
    </ligand>
</feature>
<feature type="binding site" evidence="12">
    <location>
        <position position="258"/>
    </location>
    <ligand>
        <name>S-adenosyl-L-methionine</name>
        <dbReference type="ChEBI" id="CHEBI:59789"/>
    </ligand>
</feature>
<evidence type="ECO:0000313" key="16">
    <source>
        <dbReference type="RefSeq" id="XP_022357691.1"/>
    </source>
</evidence>
<evidence type="ECO:0000256" key="3">
    <source>
        <dbReference type="ARBA" id="ARBA00022553"/>
    </source>
</evidence>
<keyword evidence="9" id="KW-0539">Nucleus</keyword>
<dbReference type="FunFam" id="3.40.50.150:FF:000139">
    <property type="entry name" value="probable 28S rRNA (Cytosine-C(5))-methyltransferase isoform X2"/>
    <property type="match status" value="1"/>
</dbReference>
<keyword evidence="7 12" id="KW-0694">RNA-binding</keyword>
<keyword evidence="15" id="KW-1185">Reference proteome</keyword>
<dbReference type="RefSeq" id="XP_022357691.1">
    <property type="nucleotide sequence ID" value="XM_022501983.1"/>
</dbReference>
<evidence type="ECO:0000313" key="15">
    <source>
        <dbReference type="Proteomes" id="UP000248482"/>
    </source>
</evidence>
<dbReference type="PRINTS" id="PR02008">
    <property type="entry name" value="RCMTFAMILY"/>
</dbReference>
<evidence type="ECO:0000259" key="14">
    <source>
        <dbReference type="PROSITE" id="PS51686"/>
    </source>
</evidence>
<dbReference type="InterPro" id="IPR049561">
    <property type="entry name" value="NSUN5_7_fdxn-like"/>
</dbReference>
<keyword evidence="6 12" id="KW-0949">S-adenosyl-L-methionine</keyword>
<evidence type="ECO:0000256" key="2">
    <source>
        <dbReference type="ARBA" id="ARBA00022552"/>
    </source>
</evidence>
<comment type="similarity">
    <text evidence="12">Belongs to the class I-like SAM-binding methyltransferase superfamily. RsmB/NOP family.</text>
</comment>
<keyword evidence="8" id="KW-0007">Acetylation</keyword>
<evidence type="ECO:0000256" key="5">
    <source>
        <dbReference type="ARBA" id="ARBA00022679"/>
    </source>
</evidence>
<comment type="subcellular location">
    <subcellularLocation>
        <location evidence="1">Nucleus</location>
        <location evidence="1">Nucleolus</location>
    </subcellularLocation>
</comment>
<name>A0A2Y9JAS0_ENHLU</name>
<dbReference type="GeneID" id="111146431"/>
<dbReference type="InterPro" id="IPR023267">
    <property type="entry name" value="RCMT"/>
</dbReference>
<evidence type="ECO:0000256" key="6">
    <source>
        <dbReference type="ARBA" id="ARBA00022691"/>
    </source>
</evidence>
<evidence type="ECO:0000256" key="4">
    <source>
        <dbReference type="ARBA" id="ARBA00022603"/>
    </source>
</evidence>
<dbReference type="Pfam" id="PF21148">
    <property type="entry name" value="NSUN5_fdxn-like"/>
    <property type="match status" value="1"/>
</dbReference>
<dbReference type="InterPro" id="IPR001678">
    <property type="entry name" value="MeTrfase_RsmB-F_NOP2_dom"/>
</dbReference>
<dbReference type="PANTHER" id="PTHR22807:SF4">
    <property type="entry name" value="28S RRNA (CYTOSINE-C(5))-METHYLTRANSFERASE"/>
    <property type="match status" value="1"/>
</dbReference>
<evidence type="ECO:0000256" key="11">
    <source>
        <dbReference type="ARBA" id="ARBA00076890"/>
    </source>
</evidence>
<feature type="region of interest" description="Disordered" evidence="13">
    <location>
        <begin position="431"/>
        <end position="464"/>
    </location>
</feature>
<dbReference type="PROSITE" id="PS51686">
    <property type="entry name" value="SAM_MT_RSMB_NOP"/>
    <property type="match status" value="1"/>
</dbReference>
<evidence type="ECO:0000256" key="9">
    <source>
        <dbReference type="ARBA" id="ARBA00023242"/>
    </source>
</evidence>
<sequence>MALYATAATVLAAVEGRRGSIKGLVYASRFQNVKQLYALVCETQRYSAVLDAVIAGAGLLRAEKKLRPHLAKVLVYELLLGKGFRGGGGRWRPLLERHQARLKAELARLKVQRRVSRNEDLLQVGARPGTASQVPRFVRVNTLKTSPDDAVDYFKRQGFSYQGRASSLGELRALKGKCFLLDPLLPELLVFPAQTDLHDHPLYRAGHLILQDKASCLPAMLLAPPPGSHVLDACAAPGNKTSHLAALLRNQGKIFAFDRDAGRLASMATLLARAGVSCCELAEEDFLAVSPSDQRYRQVQYILLDPSCSGSGMPGRSLEEPGAGTPSKARLQALAGFQQRALRHALTFPSLRRLVYSTCSLCQEENEDVVWDALQQNPGAFRLAPVLPSWPHRGLGTFPGAEHCLRASPETTLTGGFFVAVLERVEVSSSVPKAEAAAPELTAGTARRRKRRRRQASAPAPGSS</sequence>
<gene>
    <name evidence="16" type="primary">LOC111146431</name>
</gene>
<evidence type="ECO:0000256" key="10">
    <source>
        <dbReference type="ARBA" id="ARBA00069641"/>
    </source>
</evidence>
<evidence type="ECO:0000256" key="12">
    <source>
        <dbReference type="PROSITE-ProRule" id="PRU01023"/>
    </source>
</evidence>
<dbReference type="FunFam" id="3.30.70.1170:FF:000004">
    <property type="entry name" value="probable 28S rRNA (Cytosine-C(5))-methyltransferase isoform X2"/>
    <property type="match status" value="1"/>
</dbReference>
<feature type="compositionally biased region" description="Basic residues" evidence="13">
    <location>
        <begin position="446"/>
        <end position="455"/>
    </location>
</feature>
<keyword evidence="4 12" id="KW-0489">Methyltransferase</keyword>
<accession>A0A2Y9JAS0</accession>
<dbReference type="Gene3D" id="3.30.70.1170">
    <property type="entry name" value="Sun protein, domain 3"/>
    <property type="match status" value="1"/>
</dbReference>
<dbReference type="GO" id="GO:0003723">
    <property type="term" value="F:RNA binding"/>
    <property type="evidence" value="ECO:0007669"/>
    <property type="project" value="UniProtKB-UniRule"/>
</dbReference>
<dbReference type="AlphaFoldDB" id="A0A2Y9JAS0"/>
<dbReference type="Proteomes" id="UP000248482">
    <property type="component" value="Unplaced"/>
</dbReference>
<evidence type="ECO:0000256" key="1">
    <source>
        <dbReference type="ARBA" id="ARBA00004604"/>
    </source>
</evidence>
<keyword evidence="2" id="KW-0698">rRNA processing</keyword>
<dbReference type="CDD" id="cd02440">
    <property type="entry name" value="AdoMet_MTases"/>
    <property type="match status" value="1"/>
</dbReference>
<dbReference type="Pfam" id="PF01189">
    <property type="entry name" value="Methyltr_RsmB-F"/>
    <property type="match status" value="1"/>
</dbReference>
<evidence type="ECO:0000256" key="13">
    <source>
        <dbReference type="SAM" id="MobiDB-lite"/>
    </source>
</evidence>
<dbReference type="PANTHER" id="PTHR22807">
    <property type="entry name" value="NOP2 YEAST -RELATED NOL1/NOP2/FMU SUN DOMAIN-CONTAINING"/>
    <property type="match status" value="1"/>
</dbReference>
<dbReference type="STRING" id="391180.A0A2Y9JAS0"/>
<feature type="binding site" evidence="12">
    <location>
        <position position="305"/>
    </location>
    <ligand>
        <name>S-adenosyl-L-methionine</name>
        <dbReference type="ChEBI" id="CHEBI:59789"/>
    </ligand>
</feature>
<dbReference type="GO" id="GO:0070475">
    <property type="term" value="P:rRNA base methylation"/>
    <property type="evidence" value="ECO:0007669"/>
    <property type="project" value="TreeGrafter"/>
</dbReference>
<dbReference type="SUPFAM" id="SSF53335">
    <property type="entry name" value="S-adenosyl-L-methionine-dependent methyltransferases"/>
    <property type="match status" value="1"/>
</dbReference>
<protein>
    <recommendedName>
        <fullName evidence="10">28S rRNA (cytosine-C(5))-methyltransferase</fullName>
    </recommendedName>
    <alternativeName>
        <fullName evidence="11">NOL1/NOP2/Sun domain family member 5</fullName>
    </alternativeName>
</protein>
<feature type="binding site" evidence="12">
    <location>
        <begin position="234"/>
        <end position="240"/>
    </location>
    <ligand>
        <name>S-adenosyl-L-methionine</name>
        <dbReference type="ChEBI" id="CHEBI:59789"/>
    </ligand>
</feature>
<dbReference type="GO" id="GO:0005730">
    <property type="term" value="C:nucleolus"/>
    <property type="evidence" value="ECO:0007669"/>
    <property type="project" value="UniProtKB-SubCell"/>
</dbReference>
<dbReference type="Pfam" id="PF21153">
    <property type="entry name" value="NSUN5_N"/>
    <property type="match status" value="1"/>
</dbReference>
<keyword evidence="5 12" id="KW-0808">Transferase</keyword>
<proteinExistence type="inferred from homology"/>
<dbReference type="CTD" id="55695"/>
<dbReference type="Gene3D" id="3.40.50.150">
    <property type="entry name" value="Vaccinia Virus protein VP39"/>
    <property type="match status" value="1"/>
</dbReference>
<dbReference type="InterPro" id="IPR049560">
    <property type="entry name" value="MeTrfase_RsmB-F_NOP2_cat"/>
</dbReference>
<dbReference type="KEGG" id="elk:111146431"/>
<evidence type="ECO:0000256" key="7">
    <source>
        <dbReference type="ARBA" id="ARBA00022884"/>
    </source>
</evidence>
<organism evidence="15 16">
    <name type="scientific">Enhydra lutris kenyoni</name>
    <name type="common">northern sea otter</name>
    <dbReference type="NCBI Taxonomy" id="391180"/>
    <lineage>
        <taxon>Eukaryota</taxon>
        <taxon>Metazoa</taxon>
        <taxon>Chordata</taxon>
        <taxon>Craniata</taxon>
        <taxon>Vertebrata</taxon>
        <taxon>Euteleostomi</taxon>
        <taxon>Mammalia</taxon>
        <taxon>Eutheria</taxon>
        <taxon>Laurasiatheria</taxon>
        <taxon>Carnivora</taxon>
        <taxon>Caniformia</taxon>
        <taxon>Musteloidea</taxon>
        <taxon>Mustelidae</taxon>
        <taxon>Lutrinae</taxon>
        <taxon>Enhydra</taxon>
    </lineage>
</organism>
<dbReference type="InterPro" id="IPR048889">
    <property type="entry name" value="NSUN5_RCM1_N"/>
</dbReference>
<feature type="domain" description="SAM-dependent MTase RsmB/NOP-type" evidence="14">
    <location>
        <begin position="126"/>
        <end position="425"/>
    </location>
</feature>
<reference evidence="16" key="1">
    <citation type="submission" date="2025-08" db="UniProtKB">
        <authorList>
            <consortium name="RefSeq"/>
        </authorList>
    </citation>
    <scope>IDENTIFICATION</scope>
    <source>
        <tissue evidence="16">Blood</tissue>
    </source>
</reference>
<feature type="active site" description="Nucleophile" evidence="12">
    <location>
        <position position="359"/>
    </location>
</feature>
<evidence type="ECO:0000256" key="8">
    <source>
        <dbReference type="ARBA" id="ARBA00022990"/>
    </source>
</evidence>
<dbReference type="OrthoDB" id="435282at2759"/>
<dbReference type="GO" id="GO:0009383">
    <property type="term" value="F:rRNA (cytosine-C5-)-methyltransferase activity"/>
    <property type="evidence" value="ECO:0007669"/>
    <property type="project" value="UniProtKB-ARBA"/>
</dbReference>